<dbReference type="HOGENOM" id="CLU_033061_0_0_9"/>
<feature type="transmembrane region" description="Helical" evidence="5">
    <location>
        <begin position="371"/>
        <end position="391"/>
    </location>
</feature>
<keyword evidence="4 5" id="KW-0472">Membrane</keyword>
<dbReference type="AlphaFoldDB" id="E2ZDU5"/>
<feature type="domain" description="O-antigen ligase-related" evidence="6">
    <location>
        <begin position="210"/>
        <end position="349"/>
    </location>
</feature>
<feature type="transmembrane region" description="Helical" evidence="5">
    <location>
        <begin position="210"/>
        <end position="240"/>
    </location>
</feature>
<keyword evidence="8" id="KW-1185">Reference proteome</keyword>
<comment type="subcellular location">
    <subcellularLocation>
        <location evidence="1">Membrane</location>
        <topology evidence="1">Multi-pass membrane protein</topology>
    </subcellularLocation>
</comment>
<feature type="transmembrane region" description="Helical" evidence="5">
    <location>
        <begin position="246"/>
        <end position="265"/>
    </location>
</feature>
<organism evidence="7 8">
    <name type="scientific">Megasphaera micronuciformis F0359</name>
    <dbReference type="NCBI Taxonomy" id="706434"/>
    <lineage>
        <taxon>Bacteria</taxon>
        <taxon>Bacillati</taxon>
        <taxon>Bacillota</taxon>
        <taxon>Negativicutes</taxon>
        <taxon>Veillonellales</taxon>
        <taxon>Veillonellaceae</taxon>
        <taxon>Megasphaera</taxon>
    </lineage>
</organism>
<feature type="transmembrane region" description="Helical" evidence="5">
    <location>
        <begin position="179"/>
        <end position="198"/>
    </location>
</feature>
<gene>
    <name evidence="7" type="ORF">HMPREF9429_01602</name>
</gene>
<name>E2ZDU5_9FIRM</name>
<keyword evidence="2 5" id="KW-0812">Transmembrane</keyword>
<evidence type="ECO:0000256" key="3">
    <source>
        <dbReference type="ARBA" id="ARBA00022989"/>
    </source>
</evidence>
<feature type="transmembrane region" description="Helical" evidence="5">
    <location>
        <begin position="397"/>
        <end position="419"/>
    </location>
</feature>
<sequence>MEVKRSISMNLLTSLKDSPEEKARIRVVYLLLGTVFFMPLQLYIAEGLLALTVIFSLYFIYRYGIHEYKPGPLAVPIAIFTGATLISLAGSTQAFWNTAFWFFTVFQYVLLFMLVQVFIKTEEERLLIVHTLLASAFFVAVYGVYQYVHMWALGETEWVDTSVFPMLRRRMYSTLYNPNLFSCYLLSIMSLTGAYALWTKDRIRRFLTAALFVLLSLCLVLTYSRGAWISAAVLVFVFGLVKDKRFWFALLLVPIILVFYHGGIADRFMSIFSHREADTSFAMRLDMWNDALSMWADRPFFGIGWGAFKFTYPAYNELIQKAGITIFHCHNLFLNILAETGLAGFTSFFAYWFGHLVFVRRVLTDRMSDSLIYMLSLATAAMVASVSVSGISDDNLFSTQVSLMCWTISALFCNTYTAYKKQ</sequence>
<reference evidence="7 8" key="1">
    <citation type="submission" date="2010-08" db="EMBL/GenBank/DDBJ databases">
        <authorList>
            <person name="Weinstock G."/>
            <person name="Sodergren E."/>
            <person name="Clifton S."/>
            <person name="Fulton L."/>
            <person name="Fulton B."/>
            <person name="Courtney L."/>
            <person name="Fronick C."/>
            <person name="Harrison M."/>
            <person name="Strong C."/>
            <person name="Farmer C."/>
            <person name="Delahaunty K."/>
            <person name="Markovic C."/>
            <person name="Hall O."/>
            <person name="Minx P."/>
            <person name="Tomlinson C."/>
            <person name="Mitreva M."/>
            <person name="Hou S."/>
            <person name="Chen J."/>
            <person name="Wollam A."/>
            <person name="Pepin K.H."/>
            <person name="Johnson M."/>
            <person name="Bhonagiri V."/>
            <person name="Zhang X."/>
            <person name="Suruliraj S."/>
            <person name="Warren W."/>
            <person name="Chinwalla A."/>
            <person name="Mardis E.R."/>
            <person name="Wilson R.K."/>
        </authorList>
    </citation>
    <scope>NUCLEOTIDE SEQUENCE [LARGE SCALE GENOMIC DNA]</scope>
    <source>
        <strain evidence="7 8">F0359</strain>
    </source>
</reference>
<evidence type="ECO:0000256" key="1">
    <source>
        <dbReference type="ARBA" id="ARBA00004141"/>
    </source>
</evidence>
<evidence type="ECO:0000313" key="8">
    <source>
        <dbReference type="Proteomes" id="UP000003195"/>
    </source>
</evidence>
<feature type="transmembrane region" description="Helical" evidence="5">
    <location>
        <begin position="73"/>
        <end position="92"/>
    </location>
</feature>
<proteinExistence type="predicted"/>
<evidence type="ECO:0000259" key="6">
    <source>
        <dbReference type="Pfam" id="PF04932"/>
    </source>
</evidence>
<dbReference type="Pfam" id="PF04932">
    <property type="entry name" value="Wzy_C"/>
    <property type="match status" value="1"/>
</dbReference>
<accession>E2ZDU5</accession>
<dbReference type="Proteomes" id="UP000003195">
    <property type="component" value="Unassembled WGS sequence"/>
</dbReference>
<feature type="transmembrane region" description="Helical" evidence="5">
    <location>
        <begin position="342"/>
        <end position="359"/>
    </location>
</feature>
<feature type="transmembrane region" description="Helical" evidence="5">
    <location>
        <begin position="40"/>
        <end position="61"/>
    </location>
</feature>
<dbReference type="PANTHER" id="PTHR37422">
    <property type="entry name" value="TEICHURONIC ACID BIOSYNTHESIS PROTEIN TUAE"/>
    <property type="match status" value="1"/>
</dbReference>
<protein>
    <submittedName>
        <fullName evidence="7">O-antigen polymerase</fullName>
    </submittedName>
</protein>
<keyword evidence="3 5" id="KW-1133">Transmembrane helix</keyword>
<feature type="transmembrane region" description="Helical" evidence="5">
    <location>
        <begin position="98"/>
        <end position="119"/>
    </location>
</feature>
<dbReference type="EMBL" id="AECS01000039">
    <property type="protein sequence ID" value="EFQ03657.1"/>
    <property type="molecule type" value="Genomic_DNA"/>
</dbReference>
<feature type="transmembrane region" description="Helical" evidence="5">
    <location>
        <begin position="126"/>
        <end position="145"/>
    </location>
</feature>
<evidence type="ECO:0000313" key="7">
    <source>
        <dbReference type="EMBL" id="EFQ03657.1"/>
    </source>
</evidence>
<evidence type="ECO:0000256" key="5">
    <source>
        <dbReference type="SAM" id="Phobius"/>
    </source>
</evidence>
<dbReference type="PANTHER" id="PTHR37422:SF13">
    <property type="entry name" value="LIPOPOLYSACCHARIDE BIOSYNTHESIS PROTEIN PA4999-RELATED"/>
    <property type="match status" value="1"/>
</dbReference>
<evidence type="ECO:0000256" key="2">
    <source>
        <dbReference type="ARBA" id="ARBA00022692"/>
    </source>
</evidence>
<dbReference type="eggNOG" id="COG3307">
    <property type="taxonomic scope" value="Bacteria"/>
</dbReference>
<evidence type="ECO:0000256" key="4">
    <source>
        <dbReference type="ARBA" id="ARBA00023136"/>
    </source>
</evidence>
<comment type="caution">
    <text evidence="7">The sequence shown here is derived from an EMBL/GenBank/DDBJ whole genome shotgun (WGS) entry which is preliminary data.</text>
</comment>
<dbReference type="STRING" id="706434.HMPREF9429_01602"/>
<dbReference type="InterPro" id="IPR007016">
    <property type="entry name" value="O-antigen_ligase-rel_domated"/>
</dbReference>
<dbReference type="GO" id="GO:0016020">
    <property type="term" value="C:membrane"/>
    <property type="evidence" value="ECO:0007669"/>
    <property type="project" value="UniProtKB-SubCell"/>
</dbReference>
<dbReference type="InterPro" id="IPR051533">
    <property type="entry name" value="WaaL-like"/>
</dbReference>